<organism evidence="1 2">
    <name type="scientific">Prorocentrum cordatum</name>
    <dbReference type="NCBI Taxonomy" id="2364126"/>
    <lineage>
        <taxon>Eukaryota</taxon>
        <taxon>Sar</taxon>
        <taxon>Alveolata</taxon>
        <taxon>Dinophyceae</taxon>
        <taxon>Prorocentrales</taxon>
        <taxon>Prorocentraceae</taxon>
        <taxon>Prorocentrum</taxon>
    </lineage>
</organism>
<evidence type="ECO:0000313" key="1">
    <source>
        <dbReference type="EMBL" id="CAK0888591.1"/>
    </source>
</evidence>
<proteinExistence type="predicted"/>
<keyword evidence="2" id="KW-1185">Reference proteome</keyword>
<name>A0ABN9WR54_9DINO</name>
<evidence type="ECO:0000313" key="2">
    <source>
        <dbReference type="Proteomes" id="UP001189429"/>
    </source>
</evidence>
<gene>
    <name evidence="1" type="ORF">PCOR1329_LOCUS69352</name>
</gene>
<accession>A0ABN9WR54</accession>
<reference evidence="1" key="1">
    <citation type="submission" date="2023-10" db="EMBL/GenBank/DDBJ databases">
        <authorList>
            <person name="Chen Y."/>
            <person name="Shah S."/>
            <person name="Dougan E. K."/>
            <person name="Thang M."/>
            <person name="Chan C."/>
        </authorList>
    </citation>
    <scope>NUCLEOTIDE SEQUENCE [LARGE SCALE GENOMIC DNA]</scope>
</reference>
<dbReference type="Proteomes" id="UP001189429">
    <property type="component" value="Unassembled WGS sequence"/>
</dbReference>
<protein>
    <submittedName>
        <fullName evidence="1">Uncharacterized protein</fullName>
    </submittedName>
</protein>
<sequence length="180" mass="19805">MVSRMPASQIREGGFLTAADRTEMRRCIENSRSPAGIRRPDAAAYVLLFQSEDPRIAEEETRKTIEHLRQTPEVGITTQPIRWFHDTGDPDVIAAAFGDSSWASAQNLKIQTCAIIVWARRGALARSASISTASWRSARTQRQARSTLVAEACAANVAVDSGSYAITFLSEVLTGVLRRR</sequence>
<dbReference type="EMBL" id="CAUYUJ010019099">
    <property type="protein sequence ID" value="CAK0888591.1"/>
    <property type="molecule type" value="Genomic_DNA"/>
</dbReference>
<comment type="caution">
    <text evidence="1">The sequence shown here is derived from an EMBL/GenBank/DDBJ whole genome shotgun (WGS) entry which is preliminary data.</text>
</comment>